<name>A0AAP0KRU3_9MAGN</name>
<organism evidence="2 3">
    <name type="scientific">Stephania cephalantha</name>
    <dbReference type="NCBI Taxonomy" id="152367"/>
    <lineage>
        <taxon>Eukaryota</taxon>
        <taxon>Viridiplantae</taxon>
        <taxon>Streptophyta</taxon>
        <taxon>Embryophyta</taxon>
        <taxon>Tracheophyta</taxon>
        <taxon>Spermatophyta</taxon>
        <taxon>Magnoliopsida</taxon>
        <taxon>Ranunculales</taxon>
        <taxon>Menispermaceae</taxon>
        <taxon>Menispermoideae</taxon>
        <taxon>Cissampelideae</taxon>
        <taxon>Stephania</taxon>
    </lineage>
</organism>
<reference evidence="2 3" key="1">
    <citation type="submission" date="2024-01" db="EMBL/GenBank/DDBJ databases">
        <title>Genome assemblies of Stephania.</title>
        <authorList>
            <person name="Yang L."/>
        </authorList>
    </citation>
    <scope>NUCLEOTIDE SEQUENCE [LARGE SCALE GENOMIC DNA]</scope>
    <source>
        <strain evidence="2">JXDWG</strain>
        <tissue evidence="2">Leaf</tissue>
    </source>
</reference>
<evidence type="ECO:0000313" key="2">
    <source>
        <dbReference type="EMBL" id="KAK9157543.1"/>
    </source>
</evidence>
<accession>A0AAP0KRU3</accession>
<comment type="caution">
    <text evidence="2">The sequence shown here is derived from an EMBL/GenBank/DDBJ whole genome shotgun (WGS) entry which is preliminary data.</text>
</comment>
<sequence length="65" mass="7369">MHEQADMHESDLLKVADNGQASKHIIARHGTKSTWRDNGLIAGKAQTSKRPIRIEDQHNKDTKRP</sequence>
<dbReference type="Proteomes" id="UP001419268">
    <property type="component" value="Unassembled WGS sequence"/>
</dbReference>
<gene>
    <name evidence="2" type="ORF">Scep_004117</name>
</gene>
<dbReference type="AlphaFoldDB" id="A0AAP0KRU3"/>
<protein>
    <submittedName>
        <fullName evidence="2">Uncharacterized protein</fullName>
    </submittedName>
</protein>
<evidence type="ECO:0000313" key="3">
    <source>
        <dbReference type="Proteomes" id="UP001419268"/>
    </source>
</evidence>
<keyword evidence="3" id="KW-1185">Reference proteome</keyword>
<feature type="compositionally biased region" description="Basic and acidic residues" evidence="1">
    <location>
        <begin position="52"/>
        <end position="65"/>
    </location>
</feature>
<dbReference type="EMBL" id="JBBNAG010000002">
    <property type="protein sequence ID" value="KAK9157543.1"/>
    <property type="molecule type" value="Genomic_DNA"/>
</dbReference>
<proteinExistence type="predicted"/>
<evidence type="ECO:0000256" key="1">
    <source>
        <dbReference type="SAM" id="MobiDB-lite"/>
    </source>
</evidence>
<feature type="region of interest" description="Disordered" evidence="1">
    <location>
        <begin position="36"/>
        <end position="65"/>
    </location>
</feature>